<gene>
    <name evidence="2" type="ORF">KFK14_15410</name>
</gene>
<feature type="transmembrane region" description="Helical" evidence="1">
    <location>
        <begin position="216"/>
        <end position="237"/>
    </location>
</feature>
<name>A0A975K4N3_9SPHN</name>
<sequence length="506" mass="54955">MNRGVIPQYGPQHWPHYGLLTLFALVVMLPSFLYGPGATHSVSFNYIWTSQFGAAMQQGDLYPRWLPDSFEGLGSPAFFFYPPLAYWLTGGLDALGLSTLQAINMGAFLLLAASGVTMHMWLTHRGTHPLVGSLIYMLLPYHQLDFWVRGALAEFAAFVWIPLIALAIDRLPHRRGVLLLALSYAGLLITHLPTAMLAGFFLITPFVAVRAWPDRAILLSAASAGALAIALAGFYLVPALTLQDAISSQMLWTPGYQPAAWTIWTLSPGLMPCIALALAALAWPTRSVWAVIVVAGGMAALNLIPFLWDIPPLGRAQFPWRLLSIVEFAAVTALMSYYPSIVRAGIAAALLIPPYIYVTGVAIANMDRPVDYAKMARQMPDAAEYLPAGFDRALIGEGRIANLSQYRDLPKGPEIEVKQAGSVSLHRAAFPIWRVTRDGREVPSTGPVITFAAQPGLYRVERVMIWQEAAGALCTLAAALLALLAGLGRLPGLPARRRHPLTPATA</sequence>
<feature type="transmembrane region" description="Helical" evidence="1">
    <location>
        <begin position="469"/>
        <end position="488"/>
    </location>
</feature>
<dbReference type="EMBL" id="CP073910">
    <property type="protein sequence ID" value="QUT04442.1"/>
    <property type="molecule type" value="Genomic_DNA"/>
</dbReference>
<protein>
    <submittedName>
        <fullName evidence="2">Integral membrane-like protein</fullName>
    </submittedName>
</protein>
<feature type="transmembrane region" description="Helical" evidence="1">
    <location>
        <begin position="258"/>
        <end position="282"/>
    </location>
</feature>
<feature type="transmembrane region" description="Helical" evidence="1">
    <location>
        <begin position="344"/>
        <end position="365"/>
    </location>
</feature>
<dbReference type="AlphaFoldDB" id="A0A975K4N3"/>
<accession>A0A975K4N3</accession>
<evidence type="ECO:0000313" key="2">
    <source>
        <dbReference type="EMBL" id="QUT04442.1"/>
    </source>
</evidence>
<feature type="transmembrane region" description="Helical" evidence="1">
    <location>
        <begin position="14"/>
        <end position="34"/>
    </location>
</feature>
<keyword evidence="1" id="KW-1133">Transmembrane helix</keyword>
<evidence type="ECO:0000256" key="1">
    <source>
        <dbReference type="SAM" id="Phobius"/>
    </source>
</evidence>
<dbReference type="KEGG" id="spph:KFK14_15410"/>
<organism evidence="2 3">
    <name type="scientific">Sphingobium phenoxybenzoativorans</name>
    <dbReference type="NCBI Taxonomy" id="1592790"/>
    <lineage>
        <taxon>Bacteria</taxon>
        <taxon>Pseudomonadati</taxon>
        <taxon>Pseudomonadota</taxon>
        <taxon>Alphaproteobacteria</taxon>
        <taxon>Sphingomonadales</taxon>
        <taxon>Sphingomonadaceae</taxon>
        <taxon>Sphingobium</taxon>
    </lineage>
</organism>
<proteinExistence type="predicted"/>
<feature type="transmembrane region" description="Helical" evidence="1">
    <location>
        <begin position="177"/>
        <end position="204"/>
    </location>
</feature>
<keyword evidence="3" id="KW-1185">Reference proteome</keyword>
<dbReference type="RefSeq" id="WP_212608261.1">
    <property type="nucleotide sequence ID" value="NZ_CP073910.1"/>
</dbReference>
<feature type="transmembrane region" description="Helical" evidence="1">
    <location>
        <begin position="146"/>
        <end position="168"/>
    </location>
</feature>
<keyword evidence="1" id="KW-0812">Transmembrane</keyword>
<reference evidence="2" key="1">
    <citation type="submission" date="2021-04" db="EMBL/GenBank/DDBJ databases">
        <title>Isolation of p-tert-butylphenol degrading bacteria Sphingobium phenoxybenzoativorans Tas13 from active sludge.</title>
        <authorList>
            <person name="Li Y."/>
        </authorList>
    </citation>
    <scope>NUCLEOTIDE SEQUENCE</scope>
    <source>
        <strain evidence="2">Tas13</strain>
    </source>
</reference>
<evidence type="ECO:0000313" key="3">
    <source>
        <dbReference type="Proteomes" id="UP000681425"/>
    </source>
</evidence>
<feature type="transmembrane region" description="Helical" evidence="1">
    <location>
        <begin position="102"/>
        <end position="122"/>
    </location>
</feature>
<dbReference type="Proteomes" id="UP000681425">
    <property type="component" value="Chromosome"/>
</dbReference>
<keyword evidence="1" id="KW-0472">Membrane</keyword>
<feature type="transmembrane region" description="Helical" evidence="1">
    <location>
        <begin position="288"/>
        <end position="308"/>
    </location>
</feature>